<feature type="compositionally biased region" description="Polar residues" evidence="1">
    <location>
        <begin position="36"/>
        <end position="53"/>
    </location>
</feature>
<comment type="caution">
    <text evidence="3">The sequence shown here is derived from an EMBL/GenBank/DDBJ whole genome shotgun (WGS) entry which is preliminary data.</text>
</comment>
<dbReference type="Proteomes" id="UP000651112">
    <property type="component" value="Unassembled WGS sequence"/>
</dbReference>
<organism evidence="3 4">
    <name type="scientific">Sphingobacterium chuzhouense</name>
    <dbReference type="NCBI Taxonomy" id="1742264"/>
    <lineage>
        <taxon>Bacteria</taxon>
        <taxon>Pseudomonadati</taxon>
        <taxon>Bacteroidota</taxon>
        <taxon>Sphingobacteriia</taxon>
        <taxon>Sphingobacteriales</taxon>
        <taxon>Sphingobacteriaceae</taxon>
        <taxon>Sphingobacterium</taxon>
    </lineage>
</organism>
<evidence type="ECO:0008006" key="5">
    <source>
        <dbReference type="Google" id="ProtNLM"/>
    </source>
</evidence>
<feature type="region of interest" description="Disordered" evidence="1">
    <location>
        <begin position="33"/>
        <end position="53"/>
    </location>
</feature>
<keyword evidence="2" id="KW-0732">Signal</keyword>
<gene>
    <name evidence="3" type="ORF">H8B21_13295</name>
</gene>
<sequence>MKKLSKLFAHIGWVCIPALATMLACQSSPKKDTETAHATSSYPDTTQPVNNTDSIGLQDRSVKFLWREDQVMEEYDATVSTIVLDEAYVDRISDPEKAALGYVATFIGNECAWDGKATASRSNLKCKILTALNLGYQCSDTHLGFLRKWFRDDSAVLKKLESCPTIPDGATSQETFDRIDVTVADGKIAIAYEVTGINTREGKQWTWKATDLFIYQNNGLKLVKAEKSDPVITDFEWDVP</sequence>
<protein>
    <recommendedName>
        <fullName evidence="5">Lipoprotein</fullName>
    </recommendedName>
</protein>
<proteinExistence type="predicted"/>
<name>A0ABR7XTQ7_9SPHI</name>
<evidence type="ECO:0000313" key="3">
    <source>
        <dbReference type="EMBL" id="MBD1422546.1"/>
    </source>
</evidence>
<dbReference type="EMBL" id="JACNYL010000003">
    <property type="protein sequence ID" value="MBD1422546.1"/>
    <property type="molecule type" value="Genomic_DNA"/>
</dbReference>
<dbReference type="RefSeq" id="WP_190314261.1">
    <property type="nucleotide sequence ID" value="NZ_JACNYL010000003.1"/>
</dbReference>
<dbReference type="PROSITE" id="PS51257">
    <property type="entry name" value="PROKAR_LIPOPROTEIN"/>
    <property type="match status" value="1"/>
</dbReference>
<evidence type="ECO:0000256" key="1">
    <source>
        <dbReference type="SAM" id="MobiDB-lite"/>
    </source>
</evidence>
<evidence type="ECO:0000256" key="2">
    <source>
        <dbReference type="SAM" id="SignalP"/>
    </source>
</evidence>
<keyword evidence="4" id="KW-1185">Reference proteome</keyword>
<reference evidence="3 4" key="1">
    <citation type="submission" date="2020-08" db="EMBL/GenBank/DDBJ databases">
        <title>Sphingobacterium sp. DN00404 isolated from aquaculture water.</title>
        <authorList>
            <person name="Zhang M."/>
        </authorList>
    </citation>
    <scope>NUCLEOTIDE SEQUENCE [LARGE SCALE GENOMIC DNA]</scope>
    <source>
        <strain evidence="3 4">KCTC 42746</strain>
    </source>
</reference>
<feature type="signal peptide" evidence="2">
    <location>
        <begin position="1"/>
        <end position="20"/>
    </location>
</feature>
<feature type="chain" id="PRO_5045637899" description="Lipoprotein" evidence="2">
    <location>
        <begin position="21"/>
        <end position="240"/>
    </location>
</feature>
<evidence type="ECO:0000313" key="4">
    <source>
        <dbReference type="Proteomes" id="UP000651112"/>
    </source>
</evidence>
<accession>A0ABR7XTQ7</accession>